<dbReference type="Proteomes" id="UP001165460">
    <property type="component" value="Unassembled WGS sequence"/>
</dbReference>
<dbReference type="RefSeq" id="WP_243358453.1">
    <property type="nucleotide sequence ID" value="NZ_JALGBH010000001.1"/>
</dbReference>
<protein>
    <submittedName>
        <fullName evidence="3">Gfo/Idh/MocA family oxidoreductase</fullName>
    </submittedName>
</protein>
<sequence>MMENFVLIIGLGSMGKRRVRNLQALGIKNIIGFDLKESRRNQAAGEYGIATTDNFEKVLSENKIDAFVISVPPDVHHIYMKKAIELSIPAFIEASVVDTDFDQMIAEANKKDVLLAPSCTLHFHPAIKKISEIVKNNELGKISNFLYHSGQYLPDWHTYEAVSDYYVSQKETGGGREIVPFELTWITLLLGIPSRVVGFFKKAIDIDGASDIDDTYNLLMDYNSMIFNLSVDVVSRYATRRMVINGDQKQLYWNWDDNCIKIFDPLKGDWEIINYDTVAAQDGYNKNITEQMYIDEMDAFFKAAAKKISFPNSLEKDHDVLKILYAVEKSDNENQIQTL</sequence>
<dbReference type="InterPro" id="IPR000683">
    <property type="entry name" value="Gfo/Idh/MocA-like_OxRdtase_N"/>
</dbReference>
<proteinExistence type="predicted"/>
<evidence type="ECO:0000259" key="1">
    <source>
        <dbReference type="Pfam" id="PF01408"/>
    </source>
</evidence>
<dbReference type="SUPFAM" id="SSF51735">
    <property type="entry name" value="NAD(P)-binding Rossmann-fold domains"/>
    <property type="match status" value="1"/>
</dbReference>
<organism evidence="3 4">
    <name type="scientific">Pedobacter montanisoli</name>
    <dbReference type="NCBI Taxonomy" id="2923277"/>
    <lineage>
        <taxon>Bacteria</taxon>
        <taxon>Pseudomonadati</taxon>
        <taxon>Bacteroidota</taxon>
        <taxon>Sphingobacteriia</taxon>
        <taxon>Sphingobacteriales</taxon>
        <taxon>Sphingobacteriaceae</taxon>
        <taxon>Pedobacter</taxon>
    </lineage>
</organism>
<comment type="caution">
    <text evidence="3">The sequence shown here is derived from an EMBL/GenBank/DDBJ whole genome shotgun (WGS) entry which is preliminary data.</text>
</comment>
<evidence type="ECO:0000313" key="3">
    <source>
        <dbReference type="EMBL" id="MCJ0741506.1"/>
    </source>
</evidence>
<accession>A0ABS9ZSD5</accession>
<gene>
    <name evidence="3" type="ORF">MMF97_02205</name>
</gene>
<reference evidence="3" key="1">
    <citation type="submission" date="2022-03" db="EMBL/GenBank/DDBJ databases">
        <authorList>
            <person name="Woo C.Y."/>
        </authorList>
    </citation>
    <scope>NUCLEOTIDE SEQUENCE</scope>
    <source>
        <strain evidence="3">CYS-01</strain>
    </source>
</reference>
<evidence type="ECO:0000313" key="4">
    <source>
        <dbReference type="Proteomes" id="UP001165460"/>
    </source>
</evidence>
<dbReference type="PANTHER" id="PTHR43377:SF1">
    <property type="entry name" value="BILIVERDIN REDUCTASE A"/>
    <property type="match status" value="1"/>
</dbReference>
<dbReference type="SUPFAM" id="SSF55347">
    <property type="entry name" value="Glyceraldehyde-3-phosphate dehydrogenase-like, C-terminal domain"/>
    <property type="match status" value="1"/>
</dbReference>
<feature type="domain" description="GFO/IDH/MocA-like oxidoreductase" evidence="2">
    <location>
        <begin position="128"/>
        <end position="249"/>
    </location>
</feature>
<dbReference type="EMBL" id="JALGBH010000001">
    <property type="protein sequence ID" value="MCJ0741506.1"/>
    <property type="molecule type" value="Genomic_DNA"/>
</dbReference>
<dbReference type="Pfam" id="PF22725">
    <property type="entry name" value="GFO_IDH_MocA_C3"/>
    <property type="match status" value="1"/>
</dbReference>
<evidence type="ECO:0000259" key="2">
    <source>
        <dbReference type="Pfam" id="PF22725"/>
    </source>
</evidence>
<dbReference type="Gene3D" id="3.40.50.720">
    <property type="entry name" value="NAD(P)-binding Rossmann-like Domain"/>
    <property type="match status" value="1"/>
</dbReference>
<name>A0ABS9ZSD5_9SPHI</name>
<dbReference type="PANTHER" id="PTHR43377">
    <property type="entry name" value="BILIVERDIN REDUCTASE A"/>
    <property type="match status" value="1"/>
</dbReference>
<feature type="domain" description="Gfo/Idh/MocA-like oxidoreductase N-terminal" evidence="1">
    <location>
        <begin position="6"/>
        <end position="115"/>
    </location>
</feature>
<dbReference type="InterPro" id="IPR051450">
    <property type="entry name" value="Gfo/Idh/MocA_Oxidoreductases"/>
</dbReference>
<dbReference type="Pfam" id="PF01408">
    <property type="entry name" value="GFO_IDH_MocA"/>
    <property type="match status" value="1"/>
</dbReference>
<dbReference type="InterPro" id="IPR036291">
    <property type="entry name" value="NAD(P)-bd_dom_sf"/>
</dbReference>
<dbReference type="Gene3D" id="3.30.360.10">
    <property type="entry name" value="Dihydrodipicolinate Reductase, domain 2"/>
    <property type="match status" value="1"/>
</dbReference>
<dbReference type="InterPro" id="IPR055170">
    <property type="entry name" value="GFO_IDH_MocA-like_dom"/>
</dbReference>
<keyword evidence="4" id="KW-1185">Reference proteome</keyword>